<proteinExistence type="predicted"/>
<evidence type="ECO:0000256" key="1">
    <source>
        <dbReference type="SAM" id="Phobius"/>
    </source>
</evidence>
<feature type="transmembrane region" description="Helical" evidence="1">
    <location>
        <begin position="31"/>
        <end position="50"/>
    </location>
</feature>
<keyword evidence="1" id="KW-1133">Transmembrane helix</keyword>
<reference evidence="2" key="1">
    <citation type="submission" date="2024-06" db="EMBL/GenBank/DDBJ databases">
        <title>Draft Genome Sequence of Deinococcus sonorensis Type Strain KR-87, a Biofilm Producing Representative of the Genus Deinococcus.</title>
        <authorList>
            <person name="Boren L.S."/>
            <person name="Grosso R.A."/>
            <person name="Hugenberg-Cox A.N."/>
            <person name="Hill J.T.E."/>
            <person name="Albert C.M."/>
            <person name="Tuohy J.M."/>
        </authorList>
    </citation>
    <scope>NUCLEOTIDE SEQUENCE</scope>
    <source>
        <strain evidence="2">KR-87</strain>
        <plasmid evidence="2">pDson02</plasmid>
    </source>
</reference>
<organism evidence="2">
    <name type="scientific">Deinococcus sonorensis KR-87</name>
    <dbReference type="NCBI Taxonomy" id="694439"/>
    <lineage>
        <taxon>Bacteria</taxon>
        <taxon>Thermotogati</taxon>
        <taxon>Deinococcota</taxon>
        <taxon>Deinococci</taxon>
        <taxon>Deinococcales</taxon>
        <taxon>Deinococcaceae</taxon>
        <taxon>Deinococcus</taxon>
    </lineage>
</organism>
<keyword evidence="1" id="KW-0812">Transmembrane</keyword>
<protein>
    <recommendedName>
        <fullName evidence="3">RDD domain-containing protein</fullName>
    </recommendedName>
</protein>
<keyword evidence="2" id="KW-0614">Plasmid</keyword>
<sequence length="199" mass="20813">MTLTERPVNYGPLQTLVAAELTVVKAAATTWAGSISTLIALGGVFGLTVADKTLGPLVSTGVSGRLVVVVVLLVYGIGVIVAQLAAQGRLRSGEVGRDPDEVLFRDTVAAIKATRWYLRISRWCVGISALASWLVLLYSVTTLGVTPRPAFLIFTPNKPVRCSTLLTRNASGTLLLNTVPLPTGSTVQAVSSCPAVPGE</sequence>
<gene>
    <name evidence="2" type="ORF">ABOD76_20555</name>
</gene>
<dbReference type="AlphaFoldDB" id="A0AAU7UG36"/>
<feature type="transmembrane region" description="Helical" evidence="1">
    <location>
        <begin position="120"/>
        <end position="140"/>
    </location>
</feature>
<name>A0AAU7UG36_9DEIO</name>
<accession>A0AAU7UG36</accession>
<geneLocation type="plasmid" evidence="2">
    <name>pDson02</name>
</geneLocation>
<evidence type="ECO:0000313" key="2">
    <source>
        <dbReference type="EMBL" id="XBV87442.1"/>
    </source>
</evidence>
<dbReference type="KEGG" id="dsc:ABOD76_20555"/>
<dbReference type="RefSeq" id="WP_350245590.1">
    <property type="nucleotide sequence ID" value="NZ_CP158300.1"/>
</dbReference>
<evidence type="ECO:0008006" key="3">
    <source>
        <dbReference type="Google" id="ProtNLM"/>
    </source>
</evidence>
<dbReference type="EMBL" id="CP158300">
    <property type="protein sequence ID" value="XBV87442.1"/>
    <property type="molecule type" value="Genomic_DNA"/>
</dbReference>
<feature type="transmembrane region" description="Helical" evidence="1">
    <location>
        <begin position="62"/>
        <end position="86"/>
    </location>
</feature>
<keyword evidence="1" id="KW-0472">Membrane</keyword>